<comment type="caution">
    <text evidence="2">The sequence shown here is derived from an EMBL/GenBank/DDBJ whole genome shotgun (WGS) entry which is preliminary data.</text>
</comment>
<dbReference type="OrthoDB" id="9804150at2"/>
<dbReference type="PANTHER" id="PTHR43267">
    <property type="entry name" value="TRNA THREONYLCARBAMOYLADENOSINE DEHYDRATASE"/>
    <property type="match status" value="1"/>
</dbReference>
<dbReference type="Pfam" id="PF00899">
    <property type="entry name" value="ThiF"/>
    <property type="match status" value="1"/>
</dbReference>
<dbReference type="AlphaFoldDB" id="A0A3A1Y6X0"/>
<dbReference type="CDD" id="cd00755">
    <property type="entry name" value="YgdL_like"/>
    <property type="match status" value="1"/>
</dbReference>
<keyword evidence="3" id="KW-1185">Reference proteome</keyword>
<dbReference type="InterPro" id="IPR035985">
    <property type="entry name" value="Ubiquitin-activating_enz"/>
</dbReference>
<evidence type="ECO:0000313" key="2">
    <source>
        <dbReference type="EMBL" id="RIY34023.1"/>
    </source>
</evidence>
<organism evidence="2 3">
    <name type="scientific">Psittacicella gerlachiana</name>
    <dbReference type="NCBI Taxonomy" id="2028574"/>
    <lineage>
        <taxon>Bacteria</taxon>
        <taxon>Pseudomonadati</taxon>
        <taxon>Pseudomonadota</taxon>
        <taxon>Gammaproteobacteria</taxon>
        <taxon>Pasteurellales</taxon>
        <taxon>Psittacicellaceae</taxon>
        <taxon>Psittacicella</taxon>
    </lineage>
</organism>
<evidence type="ECO:0000313" key="3">
    <source>
        <dbReference type="Proteomes" id="UP000265964"/>
    </source>
</evidence>
<feature type="domain" description="THIF-type NAD/FAD binding fold" evidence="1">
    <location>
        <begin position="30"/>
        <end position="196"/>
    </location>
</feature>
<accession>A0A3A1Y6X0</accession>
<gene>
    <name evidence="2" type="ORF">CKF59_05865</name>
</gene>
<dbReference type="InterPro" id="IPR045886">
    <property type="entry name" value="ThiF/MoeB/HesA"/>
</dbReference>
<evidence type="ECO:0000259" key="1">
    <source>
        <dbReference type="Pfam" id="PF00899"/>
    </source>
</evidence>
<dbReference type="RefSeq" id="WP_119535030.1">
    <property type="nucleotide sequence ID" value="NZ_NRJF01000177.1"/>
</dbReference>
<protein>
    <recommendedName>
        <fullName evidence="1">THIF-type NAD/FAD binding fold domain-containing protein</fullName>
    </recommendedName>
</protein>
<dbReference type="GO" id="GO:0008641">
    <property type="term" value="F:ubiquitin-like modifier activating enzyme activity"/>
    <property type="evidence" value="ECO:0007669"/>
    <property type="project" value="InterPro"/>
</dbReference>
<dbReference type="InterPro" id="IPR000594">
    <property type="entry name" value="ThiF_NAD_FAD-bd"/>
</dbReference>
<proteinExistence type="predicted"/>
<dbReference type="GO" id="GO:0061503">
    <property type="term" value="F:tRNA threonylcarbamoyladenosine dehydratase"/>
    <property type="evidence" value="ECO:0007669"/>
    <property type="project" value="TreeGrafter"/>
</dbReference>
<dbReference type="Proteomes" id="UP000265964">
    <property type="component" value="Unassembled WGS sequence"/>
</dbReference>
<name>A0A3A1Y6X0_9GAMM</name>
<sequence length="278" mass="30728">MLIKYQEEDFNPLYWRSFKGIASLYGINALGTFAQSQVIIIGVGGVGSWAVESLARSGIGSLVLVDADDICISNINRQLPALHSTKGDDKTEVLAQRCKDINPNLDVKIIDKFLAFENMAEIICPHPFTAQGLTAEPQIQQPNVYVIDAIDNAEVKANLINFCRRNKYKLVVCGAAGGKYDPSKISLADLTQTSQDPLIANVRNRLRREFGYRDRFKDKKFNVPTVYSSEQMSLPEDKQACDLQSLNCNNGYGSATVVTATFANFAVAKILELIKKNP</sequence>
<dbReference type="SUPFAM" id="SSF69572">
    <property type="entry name" value="Activating enzymes of the ubiquitin-like proteins"/>
    <property type="match status" value="1"/>
</dbReference>
<dbReference type="EMBL" id="NRJF01000177">
    <property type="protein sequence ID" value="RIY34023.1"/>
    <property type="molecule type" value="Genomic_DNA"/>
</dbReference>
<dbReference type="PANTHER" id="PTHR43267:SF1">
    <property type="entry name" value="TRNA THREONYLCARBAMOYLADENOSINE DEHYDRATASE"/>
    <property type="match status" value="1"/>
</dbReference>
<dbReference type="Gene3D" id="3.40.50.720">
    <property type="entry name" value="NAD(P)-binding Rossmann-like Domain"/>
    <property type="match status" value="1"/>
</dbReference>
<dbReference type="GO" id="GO:0061504">
    <property type="term" value="P:cyclic threonylcarbamoyladenosine biosynthetic process"/>
    <property type="evidence" value="ECO:0007669"/>
    <property type="project" value="TreeGrafter"/>
</dbReference>
<reference evidence="2 3" key="1">
    <citation type="submission" date="2017-08" db="EMBL/GenBank/DDBJ databases">
        <title>Reclassification of Bisgaard taxon 37 and 44.</title>
        <authorList>
            <person name="Christensen H."/>
        </authorList>
    </citation>
    <scope>NUCLEOTIDE SEQUENCE [LARGE SCALE GENOMIC DNA]</scope>
    <source>
        <strain evidence="2 3">EEAB3T1</strain>
    </source>
</reference>